<dbReference type="OrthoDB" id="603825at2"/>
<dbReference type="PROSITE" id="PS51257">
    <property type="entry name" value="PROKAR_LIPOPROTEIN"/>
    <property type="match status" value="1"/>
</dbReference>
<dbReference type="EMBL" id="CP032050">
    <property type="protein sequence ID" value="AYN66700.1"/>
    <property type="molecule type" value="Genomic_DNA"/>
</dbReference>
<keyword evidence="2" id="KW-1185">Reference proteome</keyword>
<sequence>MFKKIVLGFAFLVTIASCKKQISSSEGQTKVLTKNGEIKSISGTRQISGVYPHLTTYAHGRENGVYGYGNECGIGALAEWNDKLYMINYAAHQPKGSEHKLYIIDENLNMEVFEGSIGGTPTARMVHQESNQLLIGPYVIDSTGQIRVVPYSKMEGRLNAYARHLKDPENWVYMYDMEGMLYELNVNDLSVNKLYQDPLPGWHGKGGYTSQGRLVISNNGEHASEGRVTHDTQDWDNNDFQWEESWKVDKENIFGHDKLGILAEFDGKNFKVVERKQYTDITTKNGIYAIPNDDSPLWAIGWDAKSVRLKVLDAGKWYTYLLPKATYNNDPPHGWFTEWPRIRSIGNDKMMMDMHGMFFDFPKTFSASNTSGIRPIGSHLRYIPDFINWNGQLILATDETSIQGNPLAGQPQSNLWFGSYSQLSEWGPSSAYGAIWLKEDVQKNKPSDPFLISGFDNRMIHFRNYGNTSVELIIEIDIKGNNAWEELKVLTIPADGYVADIFDEGLDGEWIRLKSDIDAQLTASIHLTDDDLNDGVEGRSLFRDLVDIDDDSEVNHAKLYSNKTNFNLSIFNGAIVEGKFEPGNEWEFSKFDFKFQPGIQDTTAREALVLETIGKQVSFDNKKEESEENSNSSLPVWSEDAASIIINAKEYKLRLPKGKSDYKSILPAGTARFRREVESERELANVGGTFYELPLFKVGQEPRYKMMRPVSTHNKQITDFNTWNGLLVLSGVKKGALKSEHVYTNEDNSASIWLGGIDDLWKYGKPVGEGGPWKDSKVIAGEMSDLYLMTGYDKKTLELQADKKTKVTLYVHVNHYLDEAIPYKTFELQPNKKITYEFPDGFSAHWAQLKSDEDCKITSWFIYE</sequence>
<protein>
    <submittedName>
        <fullName evidence="1">Uncharacterized protein</fullName>
    </submittedName>
</protein>
<accession>A0A3G2L346</accession>
<dbReference type="Proteomes" id="UP000276309">
    <property type="component" value="Chromosome"/>
</dbReference>
<evidence type="ECO:0000313" key="1">
    <source>
        <dbReference type="EMBL" id="AYN66700.1"/>
    </source>
</evidence>
<organism evidence="1 2">
    <name type="scientific">Euzebyella marina</name>
    <dbReference type="NCBI Taxonomy" id="1761453"/>
    <lineage>
        <taxon>Bacteria</taxon>
        <taxon>Pseudomonadati</taxon>
        <taxon>Bacteroidota</taxon>
        <taxon>Flavobacteriia</taxon>
        <taxon>Flavobacteriales</taxon>
        <taxon>Flavobacteriaceae</taxon>
        <taxon>Euzebyella</taxon>
    </lineage>
</organism>
<dbReference type="KEGG" id="emar:D1013_04535"/>
<proteinExistence type="predicted"/>
<dbReference type="RefSeq" id="WP_121847752.1">
    <property type="nucleotide sequence ID" value="NZ_CP032050.1"/>
</dbReference>
<gene>
    <name evidence="1" type="ORF">D1013_04535</name>
</gene>
<evidence type="ECO:0000313" key="2">
    <source>
        <dbReference type="Proteomes" id="UP000276309"/>
    </source>
</evidence>
<reference evidence="1 2" key="1">
    <citation type="submission" date="2018-08" db="EMBL/GenBank/DDBJ databases">
        <title>The reduced genetic potential of extracellular carbohydrate catabolism in Euzebyella marina RN62, a Flavobacteriia bacterium isolated from the hadal water.</title>
        <authorList>
            <person name="Xue C."/>
        </authorList>
    </citation>
    <scope>NUCLEOTIDE SEQUENCE [LARGE SCALE GENOMIC DNA]</scope>
    <source>
        <strain evidence="1 2">RN62</strain>
    </source>
</reference>
<name>A0A3G2L346_9FLAO</name>
<dbReference type="AlphaFoldDB" id="A0A3G2L346"/>